<evidence type="ECO:0000256" key="1">
    <source>
        <dbReference type="ARBA" id="ARBA00004141"/>
    </source>
</evidence>
<dbReference type="PANTHER" id="PTHR11040">
    <property type="entry name" value="ZINC/IRON TRANSPORTER"/>
    <property type="match status" value="1"/>
</dbReference>
<proteinExistence type="predicted"/>
<keyword evidence="3 6" id="KW-1133">Transmembrane helix</keyword>
<keyword evidence="4 6" id="KW-0472">Membrane</keyword>
<evidence type="ECO:0000313" key="8">
    <source>
        <dbReference type="Proteomes" id="UP000242188"/>
    </source>
</evidence>
<comment type="subcellular location">
    <subcellularLocation>
        <location evidence="1">Membrane</location>
        <topology evidence="1">Multi-pass membrane protein</topology>
    </subcellularLocation>
</comment>
<feature type="transmembrane region" description="Helical" evidence="6">
    <location>
        <begin position="316"/>
        <end position="334"/>
    </location>
</feature>
<dbReference type="STRING" id="6573.A0A210PFK3"/>
<dbReference type="AlphaFoldDB" id="A0A210PFK3"/>
<evidence type="ECO:0000256" key="3">
    <source>
        <dbReference type="ARBA" id="ARBA00022989"/>
    </source>
</evidence>
<evidence type="ECO:0000256" key="6">
    <source>
        <dbReference type="SAM" id="Phobius"/>
    </source>
</evidence>
<evidence type="ECO:0000256" key="4">
    <source>
        <dbReference type="ARBA" id="ARBA00023136"/>
    </source>
</evidence>
<keyword evidence="2 6" id="KW-0812">Transmembrane</keyword>
<feature type="transmembrane region" description="Helical" evidence="6">
    <location>
        <begin position="346"/>
        <end position="363"/>
    </location>
</feature>
<feature type="transmembrane region" description="Helical" evidence="6">
    <location>
        <begin position="246"/>
        <end position="266"/>
    </location>
</feature>
<feature type="transmembrane region" description="Helical" evidence="6">
    <location>
        <begin position="220"/>
        <end position="240"/>
    </location>
</feature>
<feature type="compositionally biased region" description="Polar residues" evidence="5">
    <location>
        <begin position="135"/>
        <end position="152"/>
    </location>
</feature>
<dbReference type="InterPro" id="IPR003689">
    <property type="entry name" value="ZIP"/>
</dbReference>
<comment type="caution">
    <text evidence="7">The sequence shown here is derived from an EMBL/GenBank/DDBJ whole genome shotgun (WGS) entry which is preliminary data.</text>
</comment>
<dbReference type="PANTHER" id="PTHR11040:SF140">
    <property type="entry name" value="ZRT (ZRT), IRT- (IRT-) LIKE PROTEIN TRANSPORTER"/>
    <property type="match status" value="1"/>
</dbReference>
<feature type="transmembrane region" description="Helical" evidence="6">
    <location>
        <begin position="6"/>
        <end position="31"/>
    </location>
</feature>
<evidence type="ECO:0000313" key="7">
    <source>
        <dbReference type="EMBL" id="OWF35268.1"/>
    </source>
</evidence>
<keyword evidence="8" id="KW-1185">Reference proteome</keyword>
<protein>
    <submittedName>
        <fullName evidence="7">Zinc transporter ZIP1</fullName>
    </submittedName>
</protein>
<feature type="region of interest" description="Disordered" evidence="5">
    <location>
        <begin position="113"/>
        <end position="157"/>
    </location>
</feature>
<dbReference type="Pfam" id="PF02535">
    <property type="entry name" value="Zip"/>
    <property type="match status" value="1"/>
</dbReference>
<organism evidence="7 8">
    <name type="scientific">Mizuhopecten yessoensis</name>
    <name type="common">Japanese scallop</name>
    <name type="synonym">Patinopecten yessoensis</name>
    <dbReference type="NCBI Taxonomy" id="6573"/>
    <lineage>
        <taxon>Eukaryota</taxon>
        <taxon>Metazoa</taxon>
        <taxon>Spiralia</taxon>
        <taxon>Lophotrochozoa</taxon>
        <taxon>Mollusca</taxon>
        <taxon>Bivalvia</taxon>
        <taxon>Autobranchia</taxon>
        <taxon>Pteriomorphia</taxon>
        <taxon>Pectinida</taxon>
        <taxon>Pectinoidea</taxon>
        <taxon>Pectinidae</taxon>
        <taxon>Mizuhopecten</taxon>
    </lineage>
</organism>
<dbReference type="GO" id="GO:0005385">
    <property type="term" value="F:zinc ion transmembrane transporter activity"/>
    <property type="evidence" value="ECO:0007669"/>
    <property type="project" value="TreeGrafter"/>
</dbReference>
<sequence>MVDTNKIIAIFVVFGITFFFGITPIWLLKLLSNKMKNLSRLRYIISLTNCFAGGVFLGTAILHLMQESMETVAEAIPDVDFPLSGVLIGAGFFLVLAIEHTIGLVSKDDDSPFLGHGHEHGPTSHDTHGHHTRESQVASLEESSSGKTNPSLAATEESGDIIDGVRPVVYRTIGETTFSNDNTSQSPAPIVHVEDRKKKTTIIDVSGDGRSRTTKRIRTVILVIALSIHMIFEGMAIGLQDTVSNTWTLVAAISVHKAVIVFSVGMKMKEVVEGNIKIILYILYLSLVSPVGIAVGLVVTNTGVGDESIQEKSSGILQSLASGTFLYVTFFEILQKELSNGYSLQKVFFCMLGFAAMAGLKVLDTD</sequence>
<feature type="transmembrane region" description="Helical" evidence="6">
    <location>
        <begin position="43"/>
        <end position="65"/>
    </location>
</feature>
<gene>
    <name evidence="7" type="ORF">KP79_PYT15008</name>
</gene>
<dbReference type="Proteomes" id="UP000242188">
    <property type="component" value="Unassembled WGS sequence"/>
</dbReference>
<evidence type="ECO:0000256" key="5">
    <source>
        <dbReference type="SAM" id="MobiDB-lite"/>
    </source>
</evidence>
<dbReference type="OrthoDB" id="448280at2759"/>
<reference evidence="7 8" key="1">
    <citation type="journal article" date="2017" name="Nat. Ecol. Evol.">
        <title>Scallop genome provides insights into evolution of bilaterian karyotype and development.</title>
        <authorList>
            <person name="Wang S."/>
            <person name="Zhang J."/>
            <person name="Jiao W."/>
            <person name="Li J."/>
            <person name="Xun X."/>
            <person name="Sun Y."/>
            <person name="Guo X."/>
            <person name="Huan P."/>
            <person name="Dong B."/>
            <person name="Zhang L."/>
            <person name="Hu X."/>
            <person name="Sun X."/>
            <person name="Wang J."/>
            <person name="Zhao C."/>
            <person name="Wang Y."/>
            <person name="Wang D."/>
            <person name="Huang X."/>
            <person name="Wang R."/>
            <person name="Lv J."/>
            <person name="Li Y."/>
            <person name="Zhang Z."/>
            <person name="Liu B."/>
            <person name="Lu W."/>
            <person name="Hui Y."/>
            <person name="Liang J."/>
            <person name="Zhou Z."/>
            <person name="Hou R."/>
            <person name="Li X."/>
            <person name="Liu Y."/>
            <person name="Li H."/>
            <person name="Ning X."/>
            <person name="Lin Y."/>
            <person name="Zhao L."/>
            <person name="Xing Q."/>
            <person name="Dou J."/>
            <person name="Li Y."/>
            <person name="Mao J."/>
            <person name="Guo H."/>
            <person name="Dou H."/>
            <person name="Li T."/>
            <person name="Mu C."/>
            <person name="Jiang W."/>
            <person name="Fu Q."/>
            <person name="Fu X."/>
            <person name="Miao Y."/>
            <person name="Liu J."/>
            <person name="Yu Q."/>
            <person name="Li R."/>
            <person name="Liao H."/>
            <person name="Li X."/>
            <person name="Kong Y."/>
            <person name="Jiang Z."/>
            <person name="Chourrout D."/>
            <person name="Li R."/>
            <person name="Bao Z."/>
        </authorList>
    </citation>
    <scope>NUCLEOTIDE SEQUENCE [LARGE SCALE GENOMIC DNA]</scope>
    <source>
        <strain evidence="7 8">PY_sf001</strain>
    </source>
</reference>
<dbReference type="GO" id="GO:0005886">
    <property type="term" value="C:plasma membrane"/>
    <property type="evidence" value="ECO:0007669"/>
    <property type="project" value="TreeGrafter"/>
</dbReference>
<feature type="transmembrane region" description="Helical" evidence="6">
    <location>
        <begin position="85"/>
        <end position="105"/>
    </location>
</feature>
<feature type="compositionally biased region" description="Basic and acidic residues" evidence="5">
    <location>
        <begin position="113"/>
        <end position="134"/>
    </location>
</feature>
<accession>A0A210PFK3</accession>
<feature type="transmembrane region" description="Helical" evidence="6">
    <location>
        <begin position="278"/>
        <end position="304"/>
    </location>
</feature>
<name>A0A210PFK3_MIZYE</name>
<evidence type="ECO:0000256" key="2">
    <source>
        <dbReference type="ARBA" id="ARBA00022692"/>
    </source>
</evidence>
<dbReference type="EMBL" id="NEDP02076735">
    <property type="protein sequence ID" value="OWF35268.1"/>
    <property type="molecule type" value="Genomic_DNA"/>
</dbReference>